<gene>
    <name evidence="2" type="ORF">SLITO_v1c08350</name>
</gene>
<reference evidence="2 3" key="1">
    <citation type="journal article" date="2015" name="Genome Announc.">
        <title>Complete Genome Sequence of Spiroplasma litorale TN-1T (DSM 21781), a Bacterium Isolated from a Green-Eyed Horsefly (Tabanus nigrovittatus).</title>
        <authorList>
            <person name="Lo W.S."/>
            <person name="Lai Y.C."/>
            <person name="Lien Y.W."/>
            <person name="Wang T.H."/>
            <person name="Kuo C.H."/>
        </authorList>
    </citation>
    <scope>NUCLEOTIDE SEQUENCE [LARGE SCALE GENOMIC DNA]</scope>
    <source>
        <strain evidence="2 3">TN-1</strain>
    </source>
</reference>
<dbReference type="Gene3D" id="3.30.70.20">
    <property type="match status" value="1"/>
</dbReference>
<evidence type="ECO:0000313" key="2">
    <source>
        <dbReference type="EMBL" id="AKX34450.1"/>
    </source>
</evidence>
<evidence type="ECO:0000259" key="1">
    <source>
        <dbReference type="PROSITE" id="PS51379"/>
    </source>
</evidence>
<dbReference type="SUPFAM" id="SSF54862">
    <property type="entry name" value="4Fe-4S ferredoxins"/>
    <property type="match status" value="1"/>
</dbReference>
<accession>A0A0K1W294</accession>
<evidence type="ECO:0000313" key="3">
    <source>
        <dbReference type="Proteomes" id="UP000067476"/>
    </source>
</evidence>
<dbReference type="Proteomes" id="UP000067476">
    <property type="component" value="Chromosome"/>
</dbReference>
<keyword evidence="3" id="KW-1185">Reference proteome</keyword>
<dbReference type="RefSeq" id="WP_075058541.1">
    <property type="nucleotide sequence ID" value="NZ_CP012357.1"/>
</dbReference>
<dbReference type="KEGG" id="sll:SLITO_v1c08350"/>
<name>A0A0K1W294_9MOLU</name>
<dbReference type="Pfam" id="PF00037">
    <property type="entry name" value="Fer4"/>
    <property type="match status" value="1"/>
</dbReference>
<dbReference type="PATRIC" id="fig|216942.3.peg.850"/>
<sequence length="59" mass="6663">MKKTWIDKDLCIGCMACVEMDETDTLFMDEDGLAEAKENDLELKECQMVCPTSAVKVNE</sequence>
<protein>
    <recommendedName>
        <fullName evidence="1">4Fe-4S ferredoxin-type domain-containing protein</fullName>
    </recommendedName>
</protein>
<dbReference type="OrthoDB" id="9803319at2"/>
<dbReference type="PROSITE" id="PS51379">
    <property type="entry name" value="4FE4S_FER_2"/>
    <property type="match status" value="1"/>
</dbReference>
<dbReference type="STRING" id="216942.SLITO_v1c08350"/>
<feature type="domain" description="4Fe-4S ferredoxin-type" evidence="1">
    <location>
        <begin position="2"/>
        <end position="31"/>
    </location>
</feature>
<dbReference type="InterPro" id="IPR017896">
    <property type="entry name" value="4Fe4S_Fe-S-bd"/>
</dbReference>
<dbReference type="EMBL" id="CP012357">
    <property type="protein sequence ID" value="AKX34450.1"/>
    <property type="molecule type" value="Genomic_DNA"/>
</dbReference>
<proteinExistence type="predicted"/>
<dbReference type="AlphaFoldDB" id="A0A0K1W294"/>
<organism evidence="2 3">
    <name type="scientific">Spiroplasma litorale</name>
    <dbReference type="NCBI Taxonomy" id="216942"/>
    <lineage>
        <taxon>Bacteria</taxon>
        <taxon>Bacillati</taxon>
        <taxon>Mycoplasmatota</taxon>
        <taxon>Mollicutes</taxon>
        <taxon>Entomoplasmatales</taxon>
        <taxon>Spiroplasmataceae</taxon>
        <taxon>Spiroplasma</taxon>
    </lineage>
</organism>